<keyword evidence="4 12" id="KW-0547">Nucleotide-binding</keyword>
<evidence type="ECO:0000256" key="1">
    <source>
        <dbReference type="ARBA" id="ARBA00022515"/>
    </source>
</evidence>
<dbReference type="PATRIC" id="fig|1032488.3.peg.1843"/>
<dbReference type="Gene3D" id="3.40.1440.60">
    <property type="entry name" value="PriA, 3(prime) DNA-binding domain"/>
    <property type="match status" value="1"/>
</dbReference>
<feature type="binding site" evidence="12">
    <location>
        <position position="480"/>
    </location>
    <ligand>
        <name>Zn(2+)</name>
        <dbReference type="ChEBI" id="CHEBI:29105"/>
        <label>1</label>
    </ligand>
</feature>
<keyword evidence="15" id="KW-1185">Reference proteome</keyword>
<dbReference type="GO" id="GO:0006310">
    <property type="term" value="P:DNA recombination"/>
    <property type="evidence" value="ECO:0007669"/>
    <property type="project" value="InterPro"/>
</dbReference>
<dbReference type="Pfam" id="PF00270">
    <property type="entry name" value="DEAD"/>
    <property type="match status" value="1"/>
</dbReference>
<dbReference type="GO" id="GO:0008270">
    <property type="term" value="F:zinc ion binding"/>
    <property type="evidence" value="ECO:0007669"/>
    <property type="project" value="UniProtKB-UniRule"/>
</dbReference>
<dbReference type="GO" id="GO:0006270">
    <property type="term" value="P:DNA replication initiation"/>
    <property type="evidence" value="ECO:0007669"/>
    <property type="project" value="TreeGrafter"/>
</dbReference>
<dbReference type="HOGENOM" id="CLU_013353_3_1_4"/>
<feature type="domain" description="Helicase ATP-binding" evidence="13">
    <location>
        <begin position="210"/>
        <end position="377"/>
    </location>
</feature>
<dbReference type="InterPro" id="IPR027417">
    <property type="entry name" value="P-loop_NTPase"/>
</dbReference>
<feature type="binding site" evidence="12">
    <location>
        <position position="464"/>
    </location>
    <ligand>
        <name>Zn(2+)</name>
        <dbReference type="ChEBI" id="CHEBI:29105"/>
        <label>2</label>
    </ligand>
</feature>
<evidence type="ECO:0000256" key="7">
    <source>
        <dbReference type="ARBA" id="ARBA00022833"/>
    </source>
</evidence>
<dbReference type="HAMAP" id="MF_00983">
    <property type="entry name" value="PriA"/>
    <property type="match status" value="1"/>
</dbReference>
<dbReference type="GO" id="GO:0003677">
    <property type="term" value="F:DNA binding"/>
    <property type="evidence" value="ECO:0007669"/>
    <property type="project" value="UniProtKB-UniRule"/>
</dbReference>
<dbReference type="PANTHER" id="PTHR30580">
    <property type="entry name" value="PRIMOSOMAL PROTEIN N"/>
    <property type="match status" value="1"/>
</dbReference>
<dbReference type="PANTHER" id="PTHR30580:SF0">
    <property type="entry name" value="PRIMOSOMAL PROTEIN N"/>
    <property type="match status" value="1"/>
</dbReference>
<feature type="binding site" evidence="12">
    <location>
        <position position="449"/>
    </location>
    <ligand>
        <name>Zn(2+)</name>
        <dbReference type="ChEBI" id="CHEBI:29105"/>
        <label>2</label>
    </ligand>
</feature>
<feature type="binding site" evidence="12">
    <location>
        <position position="440"/>
    </location>
    <ligand>
        <name>Zn(2+)</name>
        <dbReference type="ChEBI" id="CHEBI:29105"/>
        <label>1</label>
    </ligand>
</feature>
<evidence type="ECO:0000313" key="14">
    <source>
        <dbReference type="EMBL" id="EGY51824.1"/>
    </source>
</evidence>
<dbReference type="AlphaFoldDB" id="G4CK05"/>
<organism evidence="14 15">
    <name type="scientific">Neisseria shayeganii 871</name>
    <dbReference type="NCBI Taxonomy" id="1032488"/>
    <lineage>
        <taxon>Bacteria</taxon>
        <taxon>Pseudomonadati</taxon>
        <taxon>Pseudomonadota</taxon>
        <taxon>Betaproteobacteria</taxon>
        <taxon>Neisseriales</taxon>
        <taxon>Neisseriaceae</taxon>
        <taxon>Neisseria</taxon>
    </lineage>
</organism>
<dbReference type="InterPro" id="IPR014001">
    <property type="entry name" value="Helicase_ATP-bd"/>
</dbReference>
<dbReference type="InterPro" id="IPR041236">
    <property type="entry name" value="PriA_C"/>
</dbReference>
<dbReference type="GO" id="GO:0006269">
    <property type="term" value="P:DNA replication, synthesis of primer"/>
    <property type="evidence" value="ECO:0007669"/>
    <property type="project" value="UniProtKB-KW"/>
</dbReference>
<keyword evidence="6 12" id="KW-0347">Helicase</keyword>
<evidence type="ECO:0000256" key="4">
    <source>
        <dbReference type="ARBA" id="ARBA00022741"/>
    </source>
</evidence>
<feature type="binding site" evidence="12">
    <location>
        <position position="477"/>
    </location>
    <ligand>
        <name>Zn(2+)</name>
        <dbReference type="ChEBI" id="CHEBI:29105"/>
        <label>1</label>
    </ligand>
</feature>
<keyword evidence="9 12" id="KW-0238">DNA-binding</keyword>
<feature type="binding site" evidence="12">
    <location>
        <position position="437"/>
    </location>
    <ligand>
        <name>Zn(2+)</name>
        <dbReference type="ChEBI" id="CHEBI:29105"/>
        <label>1</label>
    </ligand>
</feature>
<dbReference type="InterPro" id="IPR040498">
    <property type="entry name" value="PriA_CRR"/>
</dbReference>
<dbReference type="GO" id="GO:0006302">
    <property type="term" value="P:double-strand break repair"/>
    <property type="evidence" value="ECO:0007669"/>
    <property type="project" value="InterPro"/>
</dbReference>
<keyword evidence="5 12" id="KW-0378">Hydrolase</keyword>
<keyword evidence="1 12" id="KW-0639">Primosome</keyword>
<dbReference type="InterPro" id="IPR042115">
    <property type="entry name" value="PriA_3primeBD_sf"/>
</dbReference>
<sequence length="732" mass="79809">MRAVLFYLGTAVPYCQVALNVPLSKLFTYAVPHDLTTGTRVAVPFAGRTLAGIVWGMTDTPDVAEEKILPVKHIFAQEPPLPENWRELMAFTARYYHYPLGQTVFTALPAGLRQAKPCSVPEPPLYYALNAAGRAQTAPTHKRQAALWQALRSGSLTARAAKRLHPQAAALLAKWQAAGWLTVHADTPQWTVRPAAQTLNPQQQAAADAVVAADGFSPFLLFGITGSGKTEAYFEMMAAALARGKQVLFLLPEINLTPQLLARLQQRFADVPTAVLHSQTAAGERSQGYLKALLGQARLIVGTRLAVFTPLPDLGLVIVDEEHDASFKQDSELRYQARDLALWRAQQAGCAVVLGSATPSLESWHKAQSGRYTLLTLPERARAESRLPDIRLLDVRREALEHGFSAAAIKLLQENHAAGGMSMVYLNRRGFAPAVFCGDCGHLFGCPHCSAKMVLHQRSRQLRCHHCGHITPVPRRCPDCGNQDLTAVGFGTQRAEDLLRQAVPQAQVVRVDRDSTSRKDDWADLYRRIDAGSIDILVGTQMLAKGHDFARLNLVVVLNADGSLYSADYRAPERLFAELMQVAGRAGRAGPGGRVLIQTQLPEHRVYQALLQQDYAAFADGELAERAAYGLPPFAYAAAVRADAPLMADALAVLQQAADAVLPVLPESVQCLGPVPMLMARLAGRERAQVFLESPDRKALHRALSAWQEAVQAAAKTCAACRWSLDVDPLDM</sequence>
<comment type="subunit">
    <text evidence="12">Component of the replication restart primosome.</text>
</comment>
<dbReference type="GO" id="GO:0005524">
    <property type="term" value="F:ATP binding"/>
    <property type="evidence" value="ECO:0007669"/>
    <property type="project" value="UniProtKB-UniRule"/>
</dbReference>
<dbReference type="PROSITE" id="PS51192">
    <property type="entry name" value="HELICASE_ATP_BIND_1"/>
    <property type="match status" value="1"/>
</dbReference>
<dbReference type="EC" id="5.6.2.4" evidence="12"/>
<dbReference type="EMBL" id="AGAY01000068">
    <property type="protein sequence ID" value="EGY51824.1"/>
    <property type="molecule type" value="Genomic_DNA"/>
</dbReference>
<keyword evidence="3 12" id="KW-0479">Metal-binding</keyword>
<dbReference type="InterPro" id="IPR005259">
    <property type="entry name" value="PriA"/>
</dbReference>
<keyword evidence="7 12" id="KW-0862">Zinc</keyword>
<dbReference type="CDD" id="cd18804">
    <property type="entry name" value="SF2_C_priA"/>
    <property type="match status" value="1"/>
</dbReference>
<evidence type="ECO:0000256" key="8">
    <source>
        <dbReference type="ARBA" id="ARBA00022840"/>
    </source>
</evidence>
<gene>
    <name evidence="12 14" type="primary">priA</name>
    <name evidence="14" type="ORF">HMPREF9371_1945</name>
</gene>
<keyword evidence="8 12" id="KW-0067">ATP-binding</keyword>
<keyword evidence="10 12" id="KW-0413">Isomerase</keyword>
<dbReference type="STRING" id="1032488.HMPREF9371_1945"/>
<proteinExistence type="inferred from homology"/>
<evidence type="ECO:0000256" key="2">
    <source>
        <dbReference type="ARBA" id="ARBA00022705"/>
    </source>
</evidence>
<dbReference type="Pfam" id="PF18074">
    <property type="entry name" value="PriA_C"/>
    <property type="match status" value="1"/>
</dbReference>
<dbReference type="GO" id="GO:0043138">
    <property type="term" value="F:3'-5' DNA helicase activity"/>
    <property type="evidence" value="ECO:0007669"/>
    <property type="project" value="UniProtKB-EC"/>
</dbReference>
<dbReference type="FunFam" id="3.40.50.300:FF:000489">
    <property type="entry name" value="Primosome assembly protein PriA"/>
    <property type="match status" value="1"/>
</dbReference>
<comment type="catalytic activity">
    <reaction evidence="12">
        <text>Couples ATP hydrolysis with the unwinding of duplex DNA by translocating in the 3'-5' direction.</text>
        <dbReference type="EC" id="5.6.2.4"/>
    </reaction>
</comment>
<reference evidence="14 15" key="1">
    <citation type="submission" date="2011-05" db="EMBL/GenBank/DDBJ databases">
        <authorList>
            <person name="Muzny D."/>
            <person name="Qin X."/>
            <person name="Deng J."/>
            <person name="Jiang H."/>
            <person name="Liu Y."/>
            <person name="Qu J."/>
            <person name="Song X.-Z."/>
            <person name="Zhang L."/>
            <person name="Thornton R."/>
            <person name="Coyle M."/>
            <person name="Francisco L."/>
            <person name="Jackson L."/>
            <person name="Javaid M."/>
            <person name="Korchina V."/>
            <person name="Kovar C."/>
            <person name="Mata R."/>
            <person name="Mathew T."/>
            <person name="Ngo R."/>
            <person name="Nguyen L."/>
            <person name="Nguyen N."/>
            <person name="Okwuonu G."/>
            <person name="Ongeri F."/>
            <person name="Pham C."/>
            <person name="Simmons D."/>
            <person name="Wilczek-Boney K."/>
            <person name="Hale W."/>
            <person name="Jakkamsetti A."/>
            <person name="Pham P."/>
            <person name="Ruth R."/>
            <person name="San Lucas F."/>
            <person name="Warren J."/>
            <person name="Zhang J."/>
            <person name="Zhao Z."/>
            <person name="Zhou C."/>
            <person name="Zhu D."/>
            <person name="Lee S."/>
            <person name="Bess C."/>
            <person name="Blankenburg K."/>
            <person name="Forbes L."/>
            <person name="Fu Q."/>
            <person name="Gubbala S."/>
            <person name="Hirani K."/>
            <person name="Jayaseelan J.C."/>
            <person name="Lara F."/>
            <person name="Munidasa M."/>
            <person name="Palculict T."/>
            <person name="Patil S."/>
            <person name="Pu L.-L."/>
            <person name="Saada N."/>
            <person name="Tang L."/>
            <person name="Weissenberger G."/>
            <person name="Zhu Y."/>
            <person name="Hemphill L."/>
            <person name="Shang Y."/>
            <person name="Youmans B."/>
            <person name="Ayvaz T."/>
            <person name="Ross M."/>
            <person name="Santibanez J."/>
            <person name="Aqrawi P."/>
            <person name="Gross S."/>
            <person name="Joshi V."/>
            <person name="Fowler G."/>
            <person name="Nazareth L."/>
            <person name="Reid J."/>
            <person name="Worley K."/>
            <person name="Petrosino J."/>
            <person name="Highlander S."/>
            <person name="Gibbs R."/>
        </authorList>
    </citation>
    <scope>NUCLEOTIDE SEQUENCE [LARGE SCALE GENOMIC DNA]</scope>
    <source>
        <strain evidence="14 15">871</strain>
    </source>
</reference>
<dbReference type="Pfam" id="PF00271">
    <property type="entry name" value="Helicase_C"/>
    <property type="match status" value="1"/>
</dbReference>
<dbReference type="InterPro" id="IPR011545">
    <property type="entry name" value="DEAD/DEAH_box_helicase_dom"/>
</dbReference>
<accession>G4CK05</accession>
<dbReference type="InterPro" id="IPR001650">
    <property type="entry name" value="Helicase_C-like"/>
</dbReference>
<comment type="caution">
    <text evidence="14">The sequence shown here is derived from an EMBL/GenBank/DDBJ whole genome shotgun (WGS) entry which is preliminary data.</text>
</comment>
<dbReference type="GO" id="GO:0016887">
    <property type="term" value="F:ATP hydrolysis activity"/>
    <property type="evidence" value="ECO:0007669"/>
    <property type="project" value="RHEA"/>
</dbReference>
<dbReference type="GO" id="GO:1990077">
    <property type="term" value="C:primosome complex"/>
    <property type="evidence" value="ECO:0007669"/>
    <property type="project" value="UniProtKB-UniRule"/>
</dbReference>
<dbReference type="Gene3D" id="3.40.50.300">
    <property type="entry name" value="P-loop containing nucleotide triphosphate hydrolases"/>
    <property type="match status" value="2"/>
</dbReference>
<evidence type="ECO:0000256" key="10">
    <source>
        <dbReference type="ARBA" id="ARBA00023235"/>
    </source>
</evidence>
<dbReference type="Pfam" id="PF18319">
    <property type="entry name" value="Zn_ribbon_PriA"/>
    <property type="match status" value="1"/>
</dbReference>
<dbReference type="CDD" id="cd17929">
    <property type="entry name" value="DEXHc_priA"/>
    <property type="match status" value="1"/>
</dbReference>
<dbReference type="InterPro" id="IPR041222">
    <property type="entry name" value="PriA_3primeBD"/>
</dbReference>
<dbReference type="SMART" id="SM00487">
    <property type="entry name" value="DEXDc"/>
    <property type="match status" value="1"/>
</dbReference>
<protein>
    <recommendedName>
        <fullName evidence="12">Replication restart protein PriA</fullName>
    </recommendedName>
    <alternativeName>
        <fullName evidence="12">ATP-dependent DNA helicase PriA</fullName>
        <ecNumber evidence="12">5.6.2.4</ecNumber>
    </alternativeName>
    <alternativeName>
        <fullName evidence="12">DNA 3'-5' helicase PriA</fullName>
    </alternativeName>
</protein>
<evidence type="ECO:0000256" key="11">
    <source>
        <dbReference type="ARBA" id="ARBA00048988"/>
    </source>
</evidence>
<feature type="binding site" evidence="12">
    <location>
        <position position="446"/>
    </location>
    <ligand>
        <name>Zn(2+)</name>
        <dbReference type="ChEBI" id="CHEBI:29105"/>
        <label>2</label>
    </ligand>
</feature>
<comment type="function">
    <text evidence="12">Initiates the restart of stalled replication forks, which reloads the replicative helicase on sites other than the origin of replication. Recognizes and binds to abandoned replication forks and remodels them to uncover a helicase loading site. Promotes assembly of the primosome at these replication forks.</text>
</comment>
<evidence type="ECO:0000256" key="6">
    <source>
        <dbReference type="ARBA" id="ARBA00022806"/>
    </source>
</evidence>
<dbReference type="Proteomes" id="UP000003019">
    <property type="component" value="Unassembled WGS sequence"/>
</dbReference>
<feature type="binding site" evidence="12">
    <location>
        <position position="467"/>
    </location>
    <ligand>
        <name>Zn(2+)</name>
        <dbReference type="ChEBI" id="CHEBI:29105"/>
        <label>2</label>
    </ligand>
</feature>
<keyword evidence="2 12" id="KW-0235">DNA replication</keyword>
<dbReference type="SMART" id="SM00490">
    <property type="entry name" value="HELICc"/>
    <property type="match status" value="1"/>
</dbReference>
<name>G4CK05_9NEIS</name>
<evidence type="ECO:0000256" key="9">
    <source>
        <dbReference type="ARBA" id="ARBA00023125"/>
    </source>
</evidence>
<comment type="similarity">
    <text evidence="12">Belongs to the helicase family. PriA subfamily.</text>
</comment>
<comment type="catalytic activity">
    <reaction evidence="11 12">
        <text>ATP + H2O = ADP + phosphate + H(+)</text>
        <dbReference type="Rhea" id="RHEA:13065"/>
        <dbReference type="ChEBI" id="CHEBI:15377"/>
        <dbReference type="ChEBI" id="CHEBI:15378"/>
        <dbReference type="ChEBI" id="CHEBI:30616"/>
        <dbReference type="ChEBI" id="CHEBI:43474"/>
        <dbReference type="ChEBI" id="CHEBI:456216"/>
        <dbReference type="EC" id="5.6.2.4"/>
    </reaction>
</comment>
<dbReference type="SUPFAM" id="SSF52540">
    <property type="entry name" value="P-loop containing nucleoside triphosphate hydrolases"/>
    <property type="match status" value="2"/>
</dbReference>
<dbReference type="Pfam" id="PF17764">
    <property type="entry name" value="PriA_3primeBD"/>
    <property type="match status" value="1"/>
</dbReference>
<evidence type="ECO:0000256" key="12">
    <source>
        <dbReference type="HAMAP-Rule" id="MF_00983"/>
    </source>
</evidence>
<comment type="cofactor">
    <cofactor evidence="12">
        <name>Zn(2+)</name>
        <dbReference type="ChEBI" id="CHEBI:29105"/>
    </cofactor>
    <text evidence="12">Binds 2 zinc ions per subunit.</text>
</comment>
<evidence type="ECO:0000256" key="5">
    <source>
        <dbReference type="ARBA" id="ARBA00022801"/>
    </source>
</evidence>
<evidence type="ECO:0000256" key="3">
    <source>
        <dbReference type="ARBA" id="ARBA00022723"/>
    </source>
</evidence>
<dbReference type="NCBIfam" id="TIGR00595">
    <property type="entry name" value="priA"/>
    <property type="match status" value="1"/>
</dbReference>
<evidence type="ECO:0000259" key="13">
    <source>
        <dbReference type="PROSITE" id="PS51192"/>
    </source>
</evidence>
<dbReference type="NCBIfam" id="NF004067">
    <property type="entry name" value="PRK05580.1-4"/>
    <property type="match status" value="1"/>
</dbReference>
<evidence type="ECO:0000313" key="15">
    <source>
        <dbReference type="Proteomes" id="UP000003019"/>
    </source>
</evidence>